<gene>
    <name evidence="1" type="ORF">E2C01_084217</name>
</gene>
<reference evidence="1 2" key="1">
    <citation type="submission" date="2019-05" db="EMBL/GenBank/DDBJ databases">
        <title>Another draft genome of Portunus trituberculatus and its Hox gene families provides insights of decapod evolution.</title>
        <authorList>
            <person name="Jeong J.-H."/>
            <person name="Song I."/>
            <person name="Kim S."/>
            <person name="Choi T."/>
            <person name="Kim D."/>
            <person name="Ryu S."/>
            <person name="Kim W."/>
        </authorList>
    </citation>
    <scope>NUCLEOTIDE SEQUENCE [LARGE SCALE GENOMIC DNA]</scope>
    <source>
        <tissue evidence="1">Muscle</tissue>
    </source>
</reference>
<evidence type="ECO:0000313" key="1">
    <source>
        <dbReference type="EMBL" id="MPC89279.1"/>
    </source>
</evidence>
<name>A0A5B7J3P3_PORTR</name>
<comment type="caution">
    <text evidence="1">The sequence shown here is derived from an EMBL/GenBank/DDBJ whole genome shotgun (WGS) entry which is preliminary data.</text>
</comment>
<accession>A0A5B7J3P3</accession>
<organism evidence="1 2">
    <name type="scientific">Portunus trituberculatus</name>
    <name type="common">Swimming crab</name>
    <name type="synonym">Neptunus trituberculatus</name>
    <dbReference type="NCBI Taxonomy" id="210409"/>
    <lineage>
        <taxon>Eukaryota</taxon>
        <taxon>Metazoa</taxon>
        <taxon>Ecdysozoa</taxon>
        <taxon>Arthropoda</taxon>
        <taxon>Crustacea</taxon>
        <taxon>Multicrustacea</taxon>
        <taxon>Malacostraca</taxon>
        <taxon>Eumalacostraca</taxon>
        <taxon>Eucarida</taxon>
        <taxon>Decapoda</taxon>
        <taxon>Pleocyemata</taxon>
        <taxon>Brachyura</taxon>
        <taxon>Eubrachyura</taxon>
        <taxon>Portunoidea</taxon>
        <taxon>Portunidae</taxon>
        <taxon>Portuninae</taxon>
        <taxon>Portunus</taxon>
    </lineage>
</organism>
<dbReference type="EMBL" id="VSRR010080503">
    <property type="protein sequence ID" value="MPC89279.1"/>
    <property type="molecule type" value="Genomic_DNA"/>
</dbReference>
<dbReference type="AlphaFoldDB" id="A0A5B7J3P3"/>
<proteinExistence type="predicted"/>
<sequence length="57" mass="6627">MCFFSRLWQDKSCAPVTEYRYQNGIMAAAGRKRLELSLQPCVGPLDYQIFSPLINLW</sequence>
<evidence type="ECO:0000313" key="2">
    <source>
        <dbReference type="Proteomes" id="UP000324222"/>
    </source>
</evidence>
<keyword evidence="2" id="KW-1185">Reference proteome</keyword>
<dbReference type="Proteomes" id="UP000324222">
    <property type="component" value="Unassembled WGS sequence"/>
</dbReference>
<protein>
    <submittedName>
        <fullName evidence="1">Uncharacterized protein</fullName>
    </submittedName>
</protein>